<name>A0A0L0H952_SPIPD</name>
<evidence type="ECO:0000256" key="4">
    <source>
        <dbReference type="PROSITE-ProRule" id="PRU00192"/>
    </source>
</evidence>
<dbReference type="InterPro" id="IPR015915">
    <property type="entry name" value="Kelch-typ_b-propeller"/>
</dbReference>
<evidence type="ECO:0000313" key="9">
    <source>
        <dbReference type="EMBL" id="KNC97717.1"/>
    </source>
</evidence>
<dbReference type="PANTHER" id="PTHR46093:SF18">
    <property type="entry name" value="FIBRONECTIN TYPE-III DOMAIN-CONTAINING PROTEIN"/>
    <property type="match status" value="1"/>
</dbReference>
<keyword evidence="2 4" id="KW-0728">SH3 domain</keyword>
<gene>
    <name evidence="9" type="ORF">SPPG_07179</name>
</gene>
<dbReference type="EMBL" id="KQ257463">
    <property type="protein sequence ID" value="KNC97717.1"/>
    <property type="molecule type" value="Genomic_DNA"/>
</dbReference>
<evidence type="ECO:0000256" key="1">
    <source>
        <dbReference type="ARBA" id="ARBA00022441"/>
    </source>
</evidence>
<dbReference type="SUPFAM" id="SSF50044">
    <property type="entry name" value="SH3-domain"/>
    <property type="match status" value="1"/>
</dbReference>
<organism evidence="9 10">
    <name type="scientific">Spizellomyces punctatus (strain DAOM BR117)</name>
    <dbReference type="NCBI Taxonomy" id="645134"/>
    <lineage>
        <taxon>Eukaryota</taxon>
        <taxon>Fungi</taxon>
        <taxon>Fungi incertae sedis</taxon>
        <taxon>Chytridiomycota</taxon>
        <taxon>Chytridiomycota incertae sedis</taxon>
        <taxon>Chytridiomycetes</taxon>
        <taxon>Spizellomycetales</taxon>
        <taxon>Spizellomycetaceae</taxon>
        <taxon>Spizellomyces</taxon>
    </lineage>
</organism>
<dbReference type="Proteomes" id="UP000053201">
    <property type="component" value="Unassembled WGS sequence"/>
</dbReference>
<evidence type="ECO:0000256" key="6">
    <source>
        <dbReference type="SAM" id="Phobius"/>
    </source>
</evidence>
<dbReference type="Gene3D" id="2.120.10.80">
    <property type="entry name" value="Kelch-type beta propeller"/>
    <property type="match status" value="2"/>
</dbReference>
<proteinExistence type="predicted"/>
<feature type="chain" id="PRO_5005539838" description="SH3 domain-containing protein" evidence="7">
    <location>
        <begin position="23"/>
        <end position="631"/>
    </location>
</feature>
<dbReference type="InterPro" id="IPR011043">
    <property type="entry name" value="Gal_Oxase/kelch_b-propeller"/>
</dbReference>
<feature type="transmembrane region" description="Helical" evidence="6">
    <location>
        <begin position="389"/>
        <end position="409"/>
    </location>
</feature>
<reference evidence="9 10" key="1">
    <citation type="submission" date="2009-08" db="EMBL/GenBank/DDBJ databases">
        <title>The Genome Sequence of Spizellomyces punctatus strain DAOM BR117.</title>
        <authorList>
            <consortium name="The Broad Institute Genome Sequencing Platform"/>
            <person name="Russ C."/>
            <person name="Cuomo C."/>
            <person name="Shea T."/>
            <person name="Young S.K."/>
            <person name="Zeng Q."/>
            <person name="Koehrsen M."/>
            <person name="Haas B."/>
            <person name="Borodovsky M."/>
            <person name="Guigo R."/>
            <person name="Alvarado L."/>
            <person name="Berlin A."/>
            <person name="Bochicchio J."/>
            <person name="Borenstein D."/>
            <person name="Chapman S."/>
            <person name="Chen Z."/>
            <person name="Engels R."/>
            <person name="Freedman E."/>
            <person name="Gellesch M."/>
            <person name="Goldberg J."/>
            <person name="Griggs A."/>
            <person name="Gujja S."/>
            <person name="Heiman D."/>
            <person name="Hepburn T."/>
            <person name="Howarth C."/>
            <person name="Jen D."/>
            <person name="Larson L."/>
            <person name="Lewis B."/>
            <person name="Mehta T."/>
            <person name="Park D."/>
            <person name="Pearson M."/>
            <person name="Roberts A."/>
            <person name="Saif S."/>
            <person name="Shenoy N."/>
            <person name="Sisk P."/>
            <person name="Stolte C."/>
            <person name="Sykes S."/>
            <person name="Thomson T."/>
            <person name="Walk T."/>
            <person name="White J."/>
            <person name="Yandava C."/>
            <person name="Burger G."/>
            <person name="Gray M.W."/>
            <person name="Holland P.W.H."/>
            <person name="King N."/>
            <person name="Lang F.B.F."/>
            <person name="Roger A.J."/>
            <person name="Ruiz-Trillo I."/>
            <person name="Lander E."/>
            <person name="Nusbaum C."/>
        </authorList>
    </citation>
    <scope>NUCLEOTIDE SEQUENCE [LARGE SCALE GENOMIC DNA]</scope>
    <source>
        <strain evidence="9 10">DAOM BR117</strain>
    </source>
</reference>
<keyword evidence="7" id="KW-0732">Signal</keyword>
<dbReference type="STRING" id="645134.A0A0L0H952"/>
<dbReference type="PANTHER" id="PTHR46093">
    <property type="entry name" value="ACYL-COA-BINDING DOMAIN-CONTAINING PROTEIN 5"/>
    <property type="match status" value="1"/>
</dbReference>
<dbReference type="SUPFAM" id="SSF50965">
    <property type="entry name" value="Galactose oxidase, central domain"/>
    <property type="match status" value="1"/>
</dbReference>
<evidence type="ECO:0000256" key="7">
    <source>
        <dbReference type="SAM" id="SignalP"/>
    </source>
</evidence>
<dbReference type="GeneID" id="27690417"/>
<dbReference type="Pfam" id="PF14604">
    <property type="entry name" value="SH3_9"/>
    <property type="match status" value="1"/>
</dbReference>
<evidence type="ECO:0000259" key="8">
    <source>
        <dbReference type="PROSITE" id="PS50002"/>
    </source>
</evidence>
<evidence type="ECO:0000256" key="5">
    <source>
        <dbReference type="SAM" id="MobiDB-lite"/>
    </source>
</evidence>
<dbReference type="Pfam" id="PF24681">
    <property type="entry name" value="Kelch_KLHDC2_KLHL20_DRC7"/>
    <property type="match status" value="1"/>
</dbReference>
<dbReference type="OrthoDB" id="2112277at2759"/>
<feature type="compositionally biased region" description="Basic and acidic residues" evidence="5">
    <location>
        <begin position="431"/>
        <end position="441"/>
    </location>
</feature>
<dbReference type="InParanoid" id="A0A0L0H952"/>
<feature type="region of interest" description="Disordered" evidence="5">
    <location>
        <begin position="418"/>
        <end position="441"/>
    </location>
</feature>
<dbReference type="Gene3D" id="2.30.30.40">
    <property type="entry name" value="SH3 Domains"/>
    <property type="match status" value="1"/>
</dbReference>
<dbReference type="SMART" id="SM00326">
    <property type="entry name" value="SH3"/>
    <property type="match status" value="1"/>
</dbReference>
<protein>
    <recommendedName>
        <fullName evidence="8">SH3 domain-containing protein</fullName>
    </recommendedName>
</protein>
<sequence length="631" mass="67646">MQALVIWVLVIVVVASLTNVRAQQAAALVDINPPSPVYAQATFTLNNRLFVLGGVDENVARSSGPGSTQVAAFDYGGTEFVWKRYDDIQFPPTTGVVAVTVGSRVLLTFGAVSYSPEAYIRDRAVSWFDPLTGQIEPLVTQPAPGSTFGPALRYGHSAAYVASRNAVYIYGGYAAGTSEPFNKELWRLDLTTNTWLQITPLNQTGAPPVTVGTCSVAVGKWLVICFGAISGQGPSVNTCEVFDTSIGPNGQWVLANVTGPDGFPGPRSASRLVVDNANRVYVFGGGTFGSNDASYDDIWTFDGNNLPNITWKRFKPLAPAGLTPSARRDHSMVVSTADPSKIIIWGGHDKANDAPMDKKIYVLDTKAETFLQWVPKSVDEGNTMLKTKIGVGCAGAVLVVGAIVGTLLWRRRARNKSSKNKDVKVLSANKSESKKSTDMHHTTIHVHDISRVNNPPSISNIPVGHLVAPHVPPSWTMPDLTIPTVAKSNDRTASIGAGPLSAQAAQMLAGDPTSPPLYEQLDQFACCTFSFTPNLPDELLLRKGDVVAISQKFNDGWAYGTNINTKQAGTFPMNAVNLLGSASFASDGTRPDQDLSPEALLARGAISEITYIRLKELELEMEKHRTGSPSA</sequence>
<feature type="domain" description="SH3" evidence="8">
    <location>
        <begin position="520"/>
        <end position="581"/>
    </location>
</feature>
<dbReference type="eggNOG" id="KOG0379">
    <property type="taxonomic scope" value="Eukaryota"/>
</dbReference>
<keyword evidence="3" id="KW-0677">Repeat</keyword>
<evidence type="ECO:0000256" key="3">
    <source>
        <dbReference type="ARBA" id="ARBA00022737"/>
    </source>
</evidence>
<dbReference type="AlphaFoldDB" id="A0A0L0H952"/>
<evidence type="ECO:0000256" key="2">
    <source>
        <dbReference type="ARBA" id="ARBA00022443"/>
    </source>
</evidence>
<dbReference type="InterPro" id="IPR001452">
    <property type="entry name" value="SH3_domain"/>
</dbReference>
<feature type="signal peptide" evidence="7">
    <location>
        <begin position="1"/>
        <end position="22"/>
    </location>
</feature>
<keyword evidence="10" id="KW-1185">Reference proteome</keyword>
<keyword evidence="1" id="KW-0880">Kelch repeat</keyword>
<dbReference type="RefSeq" id="XP_016605757.1">
    <property type="nucleotide sequence ID" value="XM_016755352.1"/>
</dbReference>
<evidence type="ECO:0000313" key="10">
    <source>
        <dbReference type="Proteomes" id="UP000053201"/>
    </source>
</evidence>
<dbReference type="PROSITE" id="PS50002">
    <property type="entry name" value="SH3"/>
    <property type="match status" value="1"/>
</dbReference>
<dbReference type="InterPro" id="IPR036028">
    <property type="entry name" value="SH3-like_dom_sf"/>
</dbReference>
<keyword evidence="6" id="KW-0472">Membrane</keyword>
<accession>A0A0L0H952</accession>
<keyword evidence="6" id="KW-1133">Transmembrane helix</keyword>
<keyword evidence="6" id="KW-0812">Transmembrane</keyword>
<dbReference type="VEuPathDB" id="FungiDB:SPPG_07179"/>